<organism evidence="3 4">
    <name type="scientific">Candidatus Terrybacteria bacterium RIFCSPLOWO2_01_FULL_40_23</name>
    <dbReference type="NCBI Taxonomy" id="1802366"/>
    <lineage>
        <taxon>Bacteria</taxon>
        <taxon>Candidatus Terryibacteriota</taxon>
    </lineage>
</organism>
<evidence type="ECO:0000313" key="3">
    <source>
        <dbReference type="EMBL" id="OHA51144.1"/>
    </source>
</evidence>
<evidence type="ECO:0000256" key="2">
    <source>
        <dbReference type="SAM" id="MobiDB-lite"/>
    </source>
</evidence>
<accession>A0A1G2PS46</accession>
<keyword evidence="1" id="KW-0175">Coiled coil</keyword>
<evidence type="ECO:0000313" key="4">
    <source>
        <dbReference type="Proteomes" id="UP000176951"/>
    </source>
</evidence>
<reference evidence="3 4" key="1">
    <citation type="journal article" date="2016" name="Nat. Commun.">
        <title>Thousands of microbial genomes shed light on interconnected biogeochemical processes in an aquifer system.</title>
        <authorList>
            <person name="Anantharaman K."/>
            <person name="Brown C.T."/>
            <person name="Hug L.A."/>
            <person name="Sharon I."/>
            <person name="Castelle C.J."/>
            <person name="Probst A.J."/>
            <person name="Thomas B.C."/>
            <person name="Singh A."/>
            <person name="Wilkins M.J."/>
            <person name="Karaoz U."/>
            <person name="Brodie E.L."/>
            <person name="Williams K.H."/>
            <person name="Hubbard S.S."/>
            <person name="Banfield J.F."/>
        </authorList>
    </citation>
    <scope>NUCLEOTIDE SEQUENCE [LARGE SCALE GENOMIC DNA]</scope>
</reference>
<comment type="caution">
    <text evidence="3">The sequence shown here is derived from an EMBL/GenBank/DDBJ whole genome shotgun (WGS) entry which is preliminary data.</text>
</comment>
<feature type="region of interest" description="Disordered" evidence="2">
    <location>
        <begin position="52"/>
        <end position="81"/>
    </location>
</feature>
<dbReference type="EMBL" id="MHSW01000026">
    <property type="protein sequence ID" value="OHA51144.1"/>
    <property type="molecule type" value="Genomic_DNA"/>
</dbReference>
<name>A0A1G2PS46_9BACT</name>
<feature type="compositionally biased region" description="Low complexity" evidence="2">
    <location>
        <begin position="52"/>
        <end position="65"/>
    </location>
</feature>
<proteinExistence type="predicted"/>
<feature type="coiled-coil region" evidence="1">
    <location>
        <begin position="1"/>
        <end position="28"/>
    </location>
</feature>
<protein>
    <submittedName>
        <fullName evidence="3">Uncharacterized protein</fullName>
    </submittedName>
</protein>
<dbReference type="AlphaFoldDB" id="A0A1G2PS46"/>
<dbReference type="Proteomes" id="UP000176951">
    <property type="component" value="Unassembled WGS sequence"/>
</dbReference>
<evidence type="ECO:0000256" key="1">
    <source>
        <dbReference type="SAM" id="Coils"/>
    </source>
</evidence>
<gene>
    <name evidence="3" type="ORF">A3A97_00390</name>
</gene>
<sequence length="138" mass="15318">MAEQSSNKQHIEQEIAALEAKLAERRQVLGTQESIPVKETVREVVRERMASAAPPSINIAPAQPQTSGAPAQITHDNLMGQPPDRQVTMLVNVALEQGIDHAVNIAKNLNDPFIYDSLHDSLTTIFYDELIKRNKLQI</sequence>